<dbReference type="AlphaFoldDB" id="A0A9P4UUW1"/>
<dbReference type="EMBL" id="MU003767">
    <property type="protein sequence ID" value="KAF2725535.1"/>
    <property type="molecule type" value="Genomic_DNA"/>
</dbReference>
<name>A0A9P4UUW1_9PEZI</name>
<organism evidence="2 3">
    <name type="scientific">Polychaeton citri CBS 116435</name>
    <dbReference type="NCBI Taxonomy" id="1314669"/>
    <lineage>
        <taxon>Eukaryota</taxon>
        <taxon>Fungi</taxon>
        <taxon>Dikarya</taxon>
        <taxon>Ascomycota</taxon>
        <taxon>Pezizomycotina</taxon>
        <taxon>Dothideomycetes</taxon>
        <taxon>Dothideomycetidae</taxon>
        <taxon>Capnodiales</taxon>
        <taxon>Capnodiaceae</taxon>
        <taxon>Polychaeton</taxon>
    </lineage>
</organism>
<evidence type="ECO:0000256" key="1">
    <source>
        <dbReference type="SAM" id="MobiDB-lite"/>
    </source>
</evidence>
<gene>
    <name evidence="2" type="ORF">K431DRAFT_79736</name>
</gene>
<accession>A0A9P4UUW1</accession>
<sequence>MYLHPQSRQSNGDLAHSGMVARPLQGPSQPQRPGHSSGEPHGRVRGPLLPQIPYITRVGRLSLCSSGWNETRPPPRLSKVFAFFLLHGLLNCTAILLPSCHPVASHFAFQLAQRQVFPIHCRSPLAVSAYYY</sequence>
<reference evidence="2" key="1">
    <citation type="journal article" date="2020" name="Stud. Mycol.">
        <title>101 Dothideomycetes genomes: a test case for predicting lifestyles and emergence of pathogens.</title>
        <authorList>
            <person name="Haridas S."/>
            <person name="Albert R."/>
            <person name="Binder M."/>
            <person name="Bloem J."/>
            <person name="Labutti K."/>
            <person name="Salamov A."/>
            <person name="Andreopoulos B."/>
            <person name="Baker S."/>
            <person name="Barry K."/>
            <person name="Bills G."/>
            <person name="Bluhm B."/>
            <person name="Cannon C."/>
            <person name="Castanera R."/>
            <person name="Culley D."/>
            <person name="Daum C."/>
            <person name="Ezra D."/>
            <person name="Gonzalez J."/>
            <person name="Henrissat B."/>
            <person name="Kuo A."/>
            <person name="Liang C."/>
            <person name="Lipzen A."/>
            <person name="Lutzoni F."/>
            <person name="Magnuson J."/>
            <person name="Mondo S."/>
            <person name="Nolan M."/>
            <person name="Ohm R."/>
            <person name="Pangilinan J."/>
            <person name="Park H.-J."/>
            <person name="Ramirez L."/>
            <person name="Alfaro M."/>
            <person name="Sun H."/>
            <person name="Tritt A."/>
            <person name="Yoshinaga Y."/>
            <person name="Zwiers L.-H."/>
            <person name="Turgeon B."/>
            <person name="Goodwin S."/>
            <person name="Spatafora J."/>
            <person name="Crous P."/>
            <person name="Grigoriev I."/>
        </authorList>
    </citation>
    <scope>NUCLEOTIDE SEQUENCE</scope>
    <source>
        <strain evidence="2">CBS 116435</strain>
    </source>
</reference>
<feature type="region of interest" description="Disordered" evidence="1">
    <location>
        <begin position="1"/>
        <end position="47"/>
    </location>
</feature>
<evidence type="ECO:0000313" key="3">
    <source>
        <dbReference type="Proteomes" id="UP000799441"/>
    </source>
</evidence>
<comment type="caution">
    <text evidence="2">The sequence shown here is derived from an EMBL/GenBank/DDBJ whole genome shotgun (WGS) entry which is preliminary data.</text>
</comment>
<dbReference type="Proteomes" id="UP000799441">
    <property type="component" value="Unassembled WGS sequence"/>
</dbReference>
<protein>
    <submittedName>
        <fullName evidence="2">Uncharacterized protein</fullName>
    </submittedName>
</protein>
<proteinExistence type="predicted"/>
<feature type="compositionally biased region" description="Polar residues" evidence="1">
    <location>
        <begin position="1"/>
        <end position="12"/>
    </location>
</feature>
<evidence type="ECO:0000313" key="2">
    <source>
        <dbReference type="EMBL" id="KAF2725535.1"/>
    </source>
</evidence>
<keyword evidence="3" id="KW-1185">Reference proteome</keyword>